<name>A0A2I4D226_AUSLI</name>
<dbReference type="PROSITE" id="PS51083">
    <property type="entry name" value="ZF_HIT"/>
    <property type="match status" value="1"/>
</dbReference>
<dbReference type="PANTHER" id="PTHR15555">
    <property type="entry name" value="ZINC FINGER HIT DOMAIN CONTAINING PROTEIN 2 PROTEIN FON -RELATED"/>
    <property type="match status" value="1"/>
</dbReference>
<dbReference type="GeneID" id="106534247"/>
<evidence type="ECO:0000256" key="2">
    <source>
        <dbReference type="SAM" id="MobiDB-lite"/>
    </source>
</evidence>
<reference evidence="5" key="1">
    <citation type="submission" date="2025-08" db="UniProtKB">
        <authorList>
            <consortium name="RefSeq"/>
        </authorList>
    </citation>
    <scope>IDENTIFICATION</scope>
    <source>
        <strain evidence="5">Quisiro</strain>
        <tissue evidence="5">Liver</tissue>
    </source>
</reference>
<feature type="compositionally biased region" description="Basic and acidic residues" evidence="2">
    <location>
        <begin position="60"/>
        <end position="71"/>
    </location>
</feature>
<dbReference type="Pfam" id="PF04438">
    <property type="entry name" value="zf-HIT"/>
    <property type="match status" value="1"/>
</dbReference>
<evidence type="ECO:0000313" key="5">
    <source>
        <dbReference type="RefSeq" id="XP_013886311.1"/>
    </source>
</evidence>
<keyword evidence="1" id="KW-0862">Zinc</keyword>
<dbReference type="AlphaFoldDB" id="A0A2I4D226"/>
<dbReference type="STRING" id="52670.A0A2I4D226"/>
<feature type="domain" description="HIT-type" evidence="3">
    <location>
        <begin position="80"/>
        <end position="113"/>
    </location>
</feature>
<feature type="region of interest" description="Disordered" evidence="2">
    <location>
        <begin position="27"/>
        <end position="71"/>
    </location>
</feature>
<evidence type="ECO:0000259" key="3">
    <source>
        <dbReference type="PROSITE" id="PS51083"/>
    </source>
</evidence>
<dbReference type="CDD" id="cd23024">
    <property type="entry name" value="zf-HIT_ZNHIT2-3"/>
    <property type="match status" value="1"/>
</dbReference>
<dbReference type="KEGG" id="alim:106534247"/>
<keyword evidence="4" id="KW-1185">Reference proteome</keyword>
<keyword evidence="1" id="KW-0479">Metal-binding</keyword>
<sequence length="579" mass="64903">MMNPLIRRSLPPSVRSLLTDIISSKELQWTETEEETTTDGILLPSRGAGSEQEDFLSPAKTEEEKAAEDGSDKRKTTTVCMLCECKPSNYTCPRCNLHYCGLACYRSPDHSVCSEEFYKESVLRELKDIGKTEAEGKKKMQEILLGLRQKAEMTHVGMERLLREVGVVGDDTDEGGVETTEKVQALELLSRLAELQQSGEENTTEIEAILRKLQEIGRGETLPEVSDEDDDGAEGELNLAERLSGLDTDKLSEEELWGLLSSKEQEEFINLMKGGAVAELVPLWKPWWEEHEEDGRKLVEVLEEVSKLESEDIPVLNGNDDQVKVSQEKGQNQGKSGVKLNQVKGRRREKMKKESSSLQKVPPISAKIPTLSSLCSNPSPLVRYGLVNALYSYAFSLSLFNGDTDSLMFEFCDMTLALSEALSSNKVFNSVQEALDHGESLIRRGGYLDREDPLAPARAVEAVAHIMTGRERQDATAYCLAALSQLRSVLSKARTSLPKEGDEGARRQRYFLASKKCEFFQAWVLVNSQWIHRLAIELWNEHSKKESARNSVKKVTTVVKESLTKEKRKGNHKLIEELS</sequence>
<keyword evidence="1" id="KW-0863">Zinc-finger</keyword>
<dbReference type="InterPro" id="IPR039646">
    <property type="entry name" value="ZNHIT2"/>
</dbReference>
<dbReference type="InParanoid" id="A0A2I4D226"/>
<dbReference type="SUPFAM" id="SSF144232">
    <property type="entry name" value="HIT/MYND zinc finger-like"/>
    <property type="match status" value="1"/>
</dbReference>
<dbReference type="PANTHER" id="PTHR15555:SF0">
    <property type="entry name" value="ZINC FINGER HIT DOMAIN-CONTAINING PROTEIN 2"/>
    <property type="match status" value="1"/>
</dbReference>
<accession>A0A2I4D226</accession>
<protein>
    <submittedName>
        <fullName evidence="5">Zinc finger HIT domain-containing protein 2</fullName>
    </submittedName>
</protein>
<dbReference type="RefSeq" id="XP_013886311.1">
    <property type="nucleotide sequence ID" value="XM_014030857.1"/>
</dbReference>
<dbReference type="OrthoDB" id="10005492at2759"/>
<gene>
    <name evidence="5" type="primary">znhit2</name>
</gene>
<dbReference type="InterPro" id="IPR007529">
    <property type="entry name" value="Znf_HIT"/>
</dbReference>
<dbReference type="Gene3D" id="3.30.60.190">
    <property type="match status" value="1"/>
</dbReference>
<dbReference type="GO" id="GO:0008270">
    <property type="term" value="F:zinc ion binding"/>
    <property type="evidence" value="ECO:0007669"/>
    <property type="project" value="UniProtKB-UniRule"/>
</dbReference>
<dbReference type="CTD" id="741"/>
<organism evidence="4 5">
    <name type="scientific">Austrofundulus limnaeus</name>
    <name type="common">Annual killifish</name>
    <dbReference type="NCBI Taxonomy" id="52670"/>
    <lineage>
        <taxon>Eukaryota</taxon>
        <taxon>Metazoa</taxon>
        <taxon>Chordata</taxon>
        <taxon>Craniata</taxon>
        <taxon>Vertebrata</taxon>
        <taxon>Euteleostomi</taxon>
        <taxon>Actinopterygii</taxon>
        <taxon>Neopterygii</taxon>
        <taxon>Teleostei</taxon>
        <taxon>Neoteleostei</taxon>
        <taxon>Acanthomorphata</taxon>
        <taxon>Ovalentaria</taxon>
        <taxon>Atherinomorphae</taxon>
        <taxon>Cyprinodontiformes</taxon>
        <taxon>Rivulidae</taxon>
        <taxon>Austrofundulus</taxon>
    </lineage>
</organism>
<proteinExistence type="predicted"/>
<evidence type="ECO:0000256" key="1">
    <source>
        <dbReference type="PROSITE-ProRule" id="PRU00453"/>
    </source>
</evidence>
<dbReference type="Proteomes" id="UP000192220">
    <property type="component" value="Unplaced"/>
</dbReference>
<evidence type="ECO:0000313" key="4">
    <source>
        <dbReference type="Proteomes" id="UP000192220"/>
    </source>
</evidence>